<keyword evidence="3 12" id="KW-0919">Taste</keyword>
<feature type="transmembrane region" description="Helical" evidence="13">
    <location>
        <begin position="155"/>
        <end position="179"/>
    </location>
</feature>
<accession>A0A7L1V5B4</accession>
<gene>
    <name evidence="14" type="primary">Tas2r40_0</name>
    <name evidence="14" type="ORF">SITEUR_R00468</name>
</gene>
<keyword evidence="15" id="KW-1185">Reference proteome</keyword>
<dbReference type="InterPro" id="IPR007960">
    <property type="entry name" value="TAS2R"/>
</dbReference>
<comment type="similarity">
    <text evidence="2 11">Belongs to the G-protein coupled receptor T2R family.</text>
</comment>
<dbReference type="EMBL" id="VXBS01004663">
    <property type="protein sequence ID" value="NXO80502.1"/>
    <property type="molecule type" value="Genomic_DNA"/>
</dbReference>
<feature type="non-terminal residue" evidence="14">
    <location>
        <position position="1"/>
    </location>
</feature>
<feature type="transmembrane region" description="Helical" evidence="13">
    <location>
        <begin position="215"/>
        <end position="236"/>
    </location>
</feature>
<feature type="transmembrane region" description="Helical" evidence="13">
    <location>
        <begin position="103"/>
        <end position="124"/>
    </location>
</feature>
<evidence type="ECO:0000256" key="8">
    <source>
        <dbReference type="ARBA" id="ARBA00023136"/>
    </source>
</evidence>
<evidence type="ECO:0000256" key="9">
    <source>
        <dbReference type="ARBA" id="ARBA00023170"/>
    </source>
</evidence>
<comment type="subcellular location">
    <subcellularLocation>
        <location evidence="1 12">Membrane</location>
        <topology evidence="1 12">Multi-pass membrane protein</topology>
    </subcellularLocation>
</comment>
<evidence type="ECO:0000256" key="12">
    <source>
        <dbReference type="RuleBase" id="RU004424"/>
    </source>
</evidence>
<keyword evidence="10 12" id="KW-0807">Transducer</keyword>
<keyword evidence="9 12" id="KW-0675">Receptor</keyword>
<dbReference type="AlphaFoldDB" id="A0A7L1V5B4"/>
<name>A0A7L1V5B4_SITEU</name>
<evidence type="ECO:0000256" key="4">
    <source>
        <dbReference type="ARBA" id="ARBA00022606"/>
    </source>
</evidence>
<dbReference type="SUPFAM" id="SSF81321">
    <property type="entry name" value="Family A G protein-coupled receptor-like"/>
    <property type="match status" value="1"/>
</dbReference>
<dbReference type="Pfam" id="PF05296">
    <property type="entry name" value="TAS2R"/>
    <property type="match status" value="1"/>
</dbReference>
<feature type="transmembrane region" description="Helical" evidence="13">
    <location>
        <begin position="242"/>
        <end position="261"/>
    </location>
</feature>
<feature type="non-terminal residue" evidence="14">
    <location>
        <position position="281"/>
    </location>
</feature>
<comment type="caution">
    <text evidence="14">The sequence shown here is derived from an EMBL/GenBank/DDBJ whole genome shotgun (WGS) entry which is preliminary data.</text>
</comment>
<evidence type="ECO:0000256" key="1">
    <source>
        <dbReference type="ARBA" id="ARBA00004141"/>
    </source>
</evidence>
<dbReference type="PANTHER" id="PTHR11394">
    <property type="entry name" value="TASTE RECEPTOR TYPE 2"/>
    <property type="match status" value="1"/>
</dbReference>
<evidence type="ECO:0000256" key="2">
    <source>
        <dbReference type="ARBA" id="ARBA00007376"/>
    </source>
</evidence>
<dbReference type="GO" id="GO:0004930">
    <property type="term" value="F:G protein-coupled receptor activity"/>
    <property type="evidence" value="ECO:0007669"/>
    <property type="project" value="UniProtKB-KW"/>
</dbReference>
<keyword evidence="5 12" id="KW-0812">Transmembrane</keyword>
<keyword evidence="7 12" id="KW-0297">G-protein coupled receptor</keyword>
<dbReference type="GO" id="GO:0033038">
    <property type="term" value="F:bitter taste receptor activity"/>
    <property type="evidence" value="ECO:0007669"/>
    <property type="project" value="InterPro"/>
</dbReference>
<dbReference type="Gene3D" id="1.20.1070.10">
    <property type="entry name" value="Rhodopsin 7-helix transmembrane proteins"/>
    <property type="match status" value="1"/>
</dbReference>
<evidence type="ECO:0000313" key="15">
    <source>
        <dbReference type="Proteomes" id="UP000583915"/>
    </source>
</evidence>
<keyword evidence="6 13" id="KW-1133">Transmembrane helix</keyword>
<dbReference type="Proteomes" id="UP000583915">
    <property type="component" value="Unassembled WGS sequence"/>
</dbReference>
<evidence type="ECO:0000256" key="10">
    <source>
        <dbReference type="ARBA" id="ARBA00023224"/>
    </source>
</evidence>
<evidence type="ECO:0000256" key="6">
    <source>
        <dbReference type="ARBA" id="ARBA00022989"/>
    </source>
</evidence>
<dbReference type="GO" id="GO:0016020">
    <property type="term" value="C:membrane"/>
    <property type="evidence" value="ECO:0007669"/>
    <property type="project" value="UniProtKB-SubCell"/>
</dbReference>
<organism evidence="14 15">
    <name type="scientific">Sitta europaea</name>
    <name type="common">Eurasian nuthatch</name>
    <dbReference type="NCBI Taxonomy" id="50251"/>
    <lineage>
        <taxon>Eukaryota</taxon>
        <taxon>Metazoa</taxon>
        <taxon>Chordata</taxon>
        <taxon>Craniata</taxon>
        <taxon>Vertebrata</taxon>
        <taxon>Euteleostomi</taxon>
        <taxon>Archelosauria</taxon>
        <taxon>Archosauria</taxon>
        <taxon>Dinosauria</taxon>
        <taxon>Saurischia</taxon>
        <taxon>Theropoda</taxon>
        <taxon>Coelurosauria</taxon>
        <taxon>Aves</taxon>
        <taxon>Neognathae</taxon>
        <taxon>Neoaves</taxon>
        <taxon>Telluraves</taxon>
        <taxon>Australaves</taxon>
        <taxon>Passeriformes</taxon>
        <taxon>Sittidae</taxon>
        <taxon>Sitta</taxon>
    </lineage>
</organism>
<protein>
    <recommendedName>
        <fullName evidence="12">Taste receptor type 2</fullName>
    </recommendedName>
</protein>
<dbReference type="PANTHER" id="PTHR11394:SF47">
    <property type="entry name" value="TASTE RECEPTOR TYPE 2 MEMBER 40"/>
    <property type="match status" value="1"/>
</dbReference>
<reference evidence="14 15" key="1">
    <citation type="submission" date="2019-09" db="EMBL/GenBank/DDBJ databases">
        <title>Bird 10,000 Genomes (B10K) Project - Family phase.</title>
        <authorList>
            <person name="Zhang G."/>
        </authorList>
    </citation>
    <scope>NUCLEOTIDE SEQUENCE [LARGE SCALE GENOMIC DNA]</scope>
    <source>
        <strain evidence="14">B10K-DU-002-25</strain>
        <tissue evidence="14">Muscle</tissue>
    </source>
</reference>
<evidence type="ECO:0000256" key="3">
    <source>
        <dbReference type="ARBA" id="ARBA00022480"/>
    </source>
</evidence>
<evidence type="ECO:0000256" key="7">
    <source>
        <dbReference type="ARBA" id="ARBA00023040"/>
    </source>
</evidence>
<proteinExistence type="inferred from homology"/>
<keyword evidence="8 12" id="KW-0472">Membrane</keyword>
<evidence type="ECO:0000256" key="5">
    <source>
        <dbReference type="ARBA" id="ARBA00022692"/>
    </source>
</evidence>
<dbReference type="FunFam" id="1.20.1070.10:FF:000055">
    <property type="entry name" value="Taste receptor type 2"/>
    <property type="match status" value="1"/>
</dbReference>
<evidence type="ECO:0000256" key="11">
    <source>
        <dbReference type="RuleBase" id="RU004423"/>
    </source>
</evidence>
<evidence type="ECO:0000313" key="14">
    <source>
        <dbReference type="EMBL" id="NXO80502.1"/>
    </source>
</evidence>
<keyword evidence="4 12" id="KW-0716">Sensory transduction</keyword>
<evidence type="ECO:0000256" key="13">
    <source>
        <dbReference type="SAM" id="Phobius"/>
    </source>
</evidence>
<sequence>ILAASSLSCMRSKTWSPYDKIMISLSSSGIVLQSSTTMDFLMNIFYEPFFCTKNVLITAKIIFTFLSFSRLWFGAWLSVFYCIKVASFTQSYFIWMKQRIARLVPWMLLTSWLCSFMATVPFAWHVYLVYNNFTAPSSMTNCSAMRITTKDSLGLLLLLCNAGICVPLLLCIVSSVLLIRSLWLHTRQMQNNASGFRDPSSEAHISAIKSVCSFLILYIIYFIFVIVILLSVFPPLSDGDSISVVVMAACPTGHTIVLIWSNPKFRELPTRIWHHINCHVR</sequence>